<protein>
    <submittedName>
        <fullName evidence="1">Uncharacterized protein</fullName>
    </submittedName>
</protein>
<name>A0ACB8TN47_9APHY</name>
<evidence type="ECO:0000313" key="1">
    <source>
        <dbReference type="EMBL" id="KAI0083408.1"/>
    </source>
</evidence>
<proteinExistence type="predicted"/>
<sequence length="634" mass="69397">MPRPKWTTSDQESWLLLRLSDFNEARAKGKKGTTDWFLRIYEDWFTEFPPPPPTPADIAQAGGDNDKAIAAVNSRKKKQVYWWYYNHKGIASSAEPSGGTGQRRILALGKQKRKLQRYHAYLRLHGEKIMPEVESRWRAQGNCDAKAKIAFIANMAKELLDQETDEVKAAVEAYRETRAGSDGDDIESQGIKRKQNAIDSIPATLEACLNDLQKLTCWVGSVIVGGPDPRTGNYQSFVYHVGTTANANARFDQVSDSWADVEADFGNFLPKCFGPSTASDLHVTYTRAVTPLHSRQTTPESVVNEENIDSPGKPDDNGEAGPSGGQGEAAANTAGNTQLSSPVEPTRQGDNTFDDERERQIQRNKELLHSLGLDTPWTTSGKQSKPPSKASGPSSRPKPKPVSARQLRSKATIDAPENPALLQQGNESAMPSVVELDVPPTNPAIPVDNSTSSSVFAIQPVTPQDPSDIPSSVEPVTPLASRSAPAGNGSLPVVQLATIQQPLPPSDEPPLISPPTTPMEITFEEPLLAAESEQEAATVSRVSPSPQLPAASPSTEILHDNDTVLTGVPEWFQKVYLDLISTTDDPAWRSLCVAWIEHERRLGFNENVSRLCNRLPVEQRPREVAYWLARGVKR</sequence>
<dbReference type="EMBL" id="MU274967">
    <property type="protein sequence ID" value="KAI0083408.1"/>
    <property type="molecule type" value="Genomic_DNA"/>
</dbReference>
<dbReference type="Proteomes" id="UP001055072">
    <property type="component" value="Unassembled WGS sequence"/>
</dbReference>
<organism evidence="1 2">
    <name type="scientific">Irpex rosettiformis</name>
    <dbReference type="NCBI Taxonomy" id="378272"/>
    <lineage>
        <taxon>Eukaryota</taxon>
        <taxon>Fungi</taxon>
        <taxon>Dikarya</taxon>
        <taxon>Basidiomycota</taxon>
        <taxon>Agaricomycotina</taxon>
        <taxon>Agaricomycetes</taxon>
        <taxon>Polyporales</taxon>
        <taxon>Irpicaceae</taxon>
        <taxon>Irpex</taxon>
    </lineage>
</organism>
<evidence type="ECO:0000313" key="2">
    <source>
        <dbReference type="Proteomes" id="UP001055072"/>
    </source>
</evidence>
<accession>A0ACB8TN47</accession>
<keyword evidence="2" id="KW-1185">Reference proteome</keyword>
<reference evidence="1" key="1">
    <citation type="journal article" date="2021" name="Environ. Microbiol.">
        <title>Gene family expansions and transcriptome signatures uncover fungal adaptations to wood decay.</title>
        <authorList>
            <person name="Hage H."/>
            <person name="Miyauchi S."/>
            <person name="Viragh M."/>
            <person name="Drula E."/>
            <person name="Min B."/>
            <person name="Chaduli D."/>
            <person name="Navarro D."/>
            <person name="Favel A."/>
            <person name="Norest M."/>
            <person name="Lesage-Meessen L."/>
            <person name="Balint B."/>
            <person name="Merenyi Z."/>
            <person name="de Eugenio L."/>
            <person name="Morin E."/>
            <person name="Martinez A.T."/>
            <person name="Baldrian P."/>
            <person name="Stursova M."/>
            <person name="Martinez M.J."/>
            <person name="Novotny C."/>
            <person name="Magnuson J.K."/>
            <person name="Spatafora J.W."/>
            <person name="Maurice S."/>
            <person name="Pangilinan J."/>
            <person name="Andreopoulos W."/>
            <person name="LaButti K."/>
            <person name="Hundley H."/>
            <person name="Na H."/>
            <person name="Kuo A."/>
            <person name="Barry K."/>
            <person name="Lipzen A."/>
            <person name="Henrissat B."/>
            <person name="Riley R."/>
            <person name="Ahrendt S."/>
            <person name="Nagy L.G."/>
            <person name="Grigoriev I.V."/>
            <person name="Martin F."/>
            <person name="Rosso M.N."/>
        </authorList>
    </citation>
    <scope>NUCLEOTIDE SEQUENCE</scope>
    <source>
        <strain evidence="1">CBS 384.51</strain>
    </source>
</reference>
<comment type="caution">
    <text evidence="1">The sequence shown here is derived from an EMBL/GenBank/DDBJ whole genome shotgun (WGS) entry which is preliminary data.</text>
</comment>
<gene>
    <name evidence="1" type="ORF">BDY19DRAFT_998589</name>
</gene>